<sequence length="165" mass="18329">MATGDRAPMTDFPNLKTKYPDLIPVRMRFECGPGWEVVLDKYFGEVSAALPPGTRLHLERVYEKYGSLRMDAMPDRSVSDAARLALHKAEILADSRSYRYCETCGRPGSLRDTGRLFVACEIHAEGASPLPPDEGGVKLDGVAYEYDEALDDLVALERDYDNLPA</sequence>
<dbReference type="RefSeq" id="WP_136355153.1">
    <property type="nucleotide sequence ID" value="NZ_SSNY01000003.1"/>
</dbReference>
<reference evidence="1 2" key="1">
    <citation type="submission" date="2019-04" db="EMBL/GenBank/DDBJ databases">
        <title>Mesorhizobium composti sp. nov., isolated from compost.</title>
        <authorList>
            <person name="Lin S.-Y."/>
            <person name="Hameed A."/>
            <person name="Hsieh Y.-T."/>
            <person name="Young C.-C."/>
        </authorList>
    </citation>
    <scope>NUCLEOTIDE SEQUENCE [LARGE SCALE GENOMIC DNA]</scope>
    <source>
        <strain evidence="1 2">CC-YTH430</strain>
    </source>
</reference>
<protein>
    <submittedName>
        <fullName evidence="1">Uncharacterized protein</fullName>
    </submittedName>
</protein>
<dbReference type="EMBL" id="SSNY01000003">
    <property type="protein sequence ID" value="THF58196.1"/>
    <property type="molecule type" value="Genomic_DNA"/>
</dbReference>
<accession>A0ABY2Q9I4</accession>
<name>A0ABY2Q9I4_9HYPH</name>
<gene>
    <name evidence="1" type="ORF">E6C48_06150</name>
</gene>
<keyword evidence="2" id="KW-1185">Reference proteome</keyword>
<proteinExistence type="predicted"/>
<comment type="caution">
    <text evidence="1">The sequence shown here is derived from an EMBL/GenBank/DDBJ whole genome shotgun (WGS) entry which is preliminary data.</text>
</comment>
<dbReference type="Proteomes" id="UP000306441">
    <property type="component" value="Unassembled WGS sequence"/>
</dbReference>
<evidence type="ECO:0000313" key="2">
    <source>
        <dbReference type="Proteomes" id="UP000306441"/>
    </source>
</evidence>
<evidence type="ECO:0000313" key="1">
    <source>
        <dbReference type="EMBL" id="THF58196.1"/>
    </source>
</evidence>
<organism evidence="1 2">
    <name type="scientific">Ollibium composti</name>
    <dbReference type="NCBI Taxonomy" id="2675109"/>
    <lineage>
        <taxon>Bacteria</taxon>
        <taxon>Pseudomonadati</taxon>
        <taxon>Pseudomonadota</taxon>
        <taxon>Alphaproteobacteria</taxon>
        <taxon>Hyphomicrobiales</taxon>
        <taxon>Phyllobacteriaceae</taxon>
        <taxon>Ollibium</taxon>
    </lineage>
</organism>